<reference evidence="1 2" key="1">
    <citation type="journal article" date="2009" name="Science">
        <title>Genome sequence, comparative analysis, and population genetics of the domestic horse.</title>
        <authorList>
            <consortium name="Broad Institute Genome Sequencing Platform"/>
            <consortium name="Broad Institute Whole Genome Assembly Team"/>
            <person name="Wade C.M."/>
            <person name="Giulotto E."/>
            <person name="Sigurdsson S."/>
            <person name="Zoli M."/>
            <person name="Gnerre S."/>
            <person name="Imsland F."/>
            <person name="Lear T.L."/>
            <person name="Adelson D.L."/>
            <person name="Bailey E."/>
            <person name="Bellone R.R."/>
            <person name="Bloecker H."/>
            <person name="Distl O."/>
            <person name="Edgar R.C."/>
            <person name="Garber M."/>
            <person name="Leeb T."/>
            <person name="Mauceli E."/>
            <person name="MacLeod J.N."/>
            <person name="Penedo M.C.T."/>
            <person name="Raison J.M."/>
            <person name="Sharpe T."/>
            <person name="Vogel J."/>
            <person name="Andersson L."/>
            <person name="Antczak D.F."/>
            <person name="Biagi T."/>
            <person name="Binns M.M."/>
            <person name="Chowdhary B.P."/>
            <person name="Coleman S.J."/>
            <person name="Della Valle G."/>
            <person name="Fryc S."/>
            <person name="Guerin G."/>
            <person name="Hasegawa T."/>
            <person name="Hill E.W."/>
            <person name="Jurka J."/>
            <person name="Kiialainen A."/>
            <person name="Lindgren G."/>
            <person name="Liu J."/>
            <person name="Magnani E."/>
            <person name="Mickelson J.R."/>
            <person name="Murray J."/>
            <person name="Nergadze S.G."/>
            <person name="Onofrio R."/>
            <person name="Pedroni S."/>
            <person name="Piras M.F."/>
            <person name="Raudsepp T."/>
            <person name="Rocchi M."/>
            <person name="Roeed K.H."/>
            <person name="Ryder O.A."/>
            <person name="Searle S."/>
            <person name="Skow L."/>
            <person name="Swinburne J.E."/>
            <person name="Syvaenen A.C."/>
            <person name="Tozaki T."/>
            <person name="Valberg S.J."/>
            <person name="Vaudin M."/>
            <person name="White J.R."/>
            <person name="Zody M.C."/>
            <person name="Lander E.S."/>
            <person name="Lindblad-Toh K."/>
        </authorList>
    </citation>
    <scope>NUCLEOTIDE SEQUENCE [LARGE SCALE GENOMIC DNA]</scope>
    <source>
        <strain evidence="1 2">Thoroughbred</strain>
    </source>
</reference>
<dbReference type="GeneTree" id="ENSGT01150000287040"/>
<reference evidence="1" key="2">
    <citation type="submission" date="2025-08" db="UniProtKB">
        <authorList>
            <consortium name="Ensembl"/>
        </authorList>
    </citation>
    <scope>IDENTIFICATION</scope>
    <source>
        <strain evidence="1">Thoroughbred</strain>
    </source>
</reference>
<organism evidence="1 2">
    <name type="scientific">Equus caballus</name>
    <name type="common">Horse</name>
    <dbReference type="NCBI Taxonomy" id="9796"/>
    <lineage>
        <taxon>Eukaryota</taxon>
        <taxon>Metazoa</taxon>
        <taxon>Chordata</taxon>
        <taxon>Craniata</taxon>
        <taxon>Vertebrata</taxon>
        <taxon>Euteleostomi</taxon>
        <taxon>Mammalia</taxon>
        <taxon>Eutheria</taxon>
        <taxon>Laurasiatheria</taxon>
        <taxon>Perissodactyla</taxon>
        <taxon>Equidae</taxon>
        <taxon>Equus</taxon>
    </lineage>
</organism>
<evidence type="ECO:0000313" key="2">
    <source>
        <dbReference type="Proteomes" id="UP000002281"/>
    </source>
</evidence>
<dbReference type="Ensembl" id="ENSECAT00000112798.1">
    <property type="protein sequence ID" value="ENSECAP00000066327.1"/>
    <property type="gene ID" value="ENSECAG00000052367.1"/>
</dbReference>
<evidence type="ECO:0000313" key="1">
    <source>
        <dbReference type="Ensembl" id="ENSECAP00000066327.1"/>
    </source>
</evidence>
<reference evidence="1" key="3">
    <citation type="submission" date="2025-09" db="UniProtKB">
        <authorList>
            <consortium name="Ensembl"/>
        </authorList>
    </citation>
    <scope>IDENTIFICATION</scope>
    <source>
        <strain evidence="1">Thoroughbred</strain>
    </source>
</reference>
<proteinExistence type="predicted"/>
<accession>A0A9L0RUG5</accession>
<dbReference type="AlphaFoldDB" id="A0A9L0RUG5"/>
<sequence length="76" mass="9011">MREREKCWQGCGEKRALVHCWECKLAQPLWKTVRRLLRKLKTELPYDPATPLVGIYPKEMKSLSQKPTTPCLLQHY</sequence>
<dbReference type="Proteomes" id="UP000002281">
    <property type="component" value="Chromosome 20"/>
</dbReference>
<keyword evidence="2" id="KW-1185">Reference proteome</keyword>
<protein>
    <submittedName>
        <fullName evidence="1">Uncharacterized protein</fullName>
    </submittedName>
</protein>
<name>A0A9L0RUG5_HORSE</name>